<dbReference type="Proteomes" id="UP000261540">
    <property type="component" value="Unplaced"/>
</dbReference>
<feature type="region of interest" description="Disordered" evidence="6">
    <location>
        <begin position="100"/>
        <end position="123"/>
    </location>
</feature>
<proteinExistence type="inferred from homology"/>
<dbReference type="FunFam" id="1.10.10.10:FF:000008">
    <property type="entry name" value="E2F transcription factor 1"/>
    <property type="match status" value="1"/>
</dbReference>
<keyword evidence="4 5" id="KW-0804">Transcription</keyword>
<dbReference type="STRING" id="1676925.ENSPKIP00000002092"/>
<evidence type="ECO:0000256" key="6">
    <source>
        <dbReference type="SAM" id="MobiDB-lite"/>
    </source>
</evidence>
<dbReference type="Ensembl" id="ENSPKIT00000026031.1">
    <property type="protein sequence ID" value="ENSPKIP00000002092.1"/>
    <property type="gene ID" value="ENSPKIG00000020122.1"/>
</dbReference>
<keyword evidence="9" id="KW-1185">Reference proteome</keyword>
<evidence type="ECO:0000256" key="5">
    <source>
        <dbReference type="RuleBase" id="RU003796"/>
    </source>
</evidence>
<comment type="subcellular location">
    <subcellularLocation>
        <location evidence="5">Nucleus</location>
    </subcellularLocation>
</comment>
<evidence type="ECO:0000256" key="3">
    <source>
        <dbReference type="ARBA" id="ARBA00023125"/>
    </source>
</evidence>
<evidence type="ECO:0000256" key="4">
    <source>
        <dbReference type="ARBA" id="ARBA00023163"/>
    </source>
</evidence>
<dbReference type="Gene3D" id="1.10.10.10">
    <property type="entry name" value="Winged helix-like DNA-binding domain superfamily/Winged helix DNA-binding domain"/>
    <property type="match status" value="1"/>
</dbReference>
<evidence type="ECO:0000256" key="2">
    <source>
        <dbReference type="ARBA" id="ARBA00023015"/>
    </source>
</evidence>
<evidence type="ECO:0000259" key="7">
    <source>
        <dbReference type="SMART" id="SM01372"/>
    </source>
</evidence>
<protein>
    <recommendedName>
        <fullName evidence="7">E2F/DP family winged-helix DNA-binding domain-containing protein</fullName>
    </recommendedName>
</protein>
<evidence type="ECO:0000313" key="8">
    <source>
        <dbReference type="Ensembl" id="ENSPKIP00000002092.1"/>
    </source>
</evidence>
<keyword evidence="3 5" id="KW-0238">DNA-binding</keyword>
<dbReference type="GO" id="GO:0000978">
    <property type="term" value="F:RNA polymerase II cis-regulatory region sequence-specific DNA binding"/>
    <property type="evidence" value="ECO:0007669"/>
    <property type="project" value="InterPro"/>
</dbReference>
<organism evidence="8 9">
    <name type="scientific">Paramormyrops kingsleyae</name>
    <dbReference type="NCBI Taxonomy" id="1676925"/>
    <lineage>
        <taxon>Eukaryota</taxon>
        <taxon>Metazoa</taxon>
        <taxon>Chordata</taxon>
        <taxon>Craniata</taxon>
        <taxon>Vertebrata</taxon>
        <taxon>Euteleostomi</taxon>
        <taxon>Actinopterygii</taxon>
        <taxon>Neopterygii</taxon>
        <taxon>Teleostei</taxon>
        <taxon>Osteoglossocephala</taxon>
        <taxon>Osteoglossomorpha</taxon>
        <taxon>Osteoglossiformes</taxon>
        <taxon>Mormyridae</taxon>
        <taxon>Paramormyrops</taxon>
    </lineage>
</organism>
<dbReference type="GeneTree" id="ENSGT00940000155115"/>
<keyword evidence="5" id="KW-0539">Nucleus</keyword>
<feature type="domain" description="E2F/DP family winged-helix DNA-binding" evidence="7">
    <location>
        <begin position="15"/>
        <end position="80"/>
    </location>
</feature>
<comment type="similarity">
    <text evidence="1 5">Belongs to the E2F/DP family.</text>
</comment>
<dbReference type="GO" id="GO:0000981">
    <property type="term" value="F:DNA-binding transcription factor activity, RNA polymerase II-specific"/>
    <property type="evidence" value="ECO:0007669"/>
    <property type="project" value="TreeGrafter"/>
</dbReference>
<dbReference type="PANTHER" id="PTHR12081:SF105">
    <property type="entry name" value="TRANSCRIPTION FACTOR E2FA"/>
    <property type="match status" value="1"/>
</dbReference>
<dbReference type="GO" id="GO:0090575">
    <property type="term" value="C:RNA polymerase II transcription regulator complex"/>
    <property type="evidence" value="ECO:0007669"/>
    <property type="project" value="TreeGrafter"/>
</dbReference>
<accession>A0A3B3Q637</accession>
<keyword evidence="2 5" id="KW-0805">Transcription regulation</keyword>
<dbReference type="SMART" id="SM01372">
    <property type="entry name" value="E2F_TDP"/>
    <property type="match status" value="1"/>
</dbReference>
<dbReference type="AlphaFoldDB" id="A0A3B3Q637"/>
<dbReference type="InterPro" id="IPR036388">
    <property type="entry name" value="WH-like_DNA-bd_sf"/>
</dbReference>
<dbReference type="Pfam" id="PF02319">
    <property type="entry name" value="WHD_E2F_TDP"/>
    <property type="match status" value="1"/>
</dbReference>
<name>A0A3B3Q637_9TELE</name>
<evidence type="ECO:0000313" key="9">
    <source>
        <dbReference type="Proteomes" id="UP000261540"/>
    </source>
</evidence>
<dbReference type="InterPro" id="IPR036390">
    <property type="entry name" value="WH_DNA-bd_sf"/>
</dbReference>
<dbReference type="InterPro" id="IPR015633">
    <property type="entry name" value="E2F"/>
</dbReference>
<sequence length="123" mass="13572">MSPAAVSPVRPAGSRHDTSLGILTQKFFQMMDRSADGEVDLNQAAETLEVKKRRLYDITNVLTGIHLIKKTLKNKVQWVCVSRPPDPLFHDQDGLHIAPPAFEVQPADGPSSPESRHRRPPGG</sequence>
<reference evidence="8" key="2">
    <citation type="submission" date="2025-09" db="UniProtKB">
        <authorList>
            <consortium name="Ensembl"/>
        </authorList>
    </citation>
    <scope>IDENTIFICATION</scope>
</reference>
<dbReference type="SUPFAM" id="SSF46785">
    <property type="entry name" value="Winged helix' DNA-binding domain"/>
    <property type="match status" value="1"/>
</dbReference>
<evidence type="ECO:0000256" key="1">
    <source>
        <dbReference type="ARBA" id="ARBA00010940"/>
    </source>
</evidence>
<dbReference type="InterPro" id="IPR003316">
    <property type="entry name" value="E2F_WHTH_DNA-bd_dom"/>
</dbReference>
<reference evidence="8" key="1">
    <citation type="submission" date="2025-08" db="UniProtKB">
        <authorList>
            <consortium name="Ensembl"/>
        </authorList>
    </citation>
    <scope>IDENTIFICATION</scope>
</reference>
<dbReference type="PANTHER" id="PTHR12081">
    <property type="entry name" value="TRANSCRIPTION FACTOR E2F"/>
    <property type="match status" value="1"/>
</dbReference>